<name>K3XM96_SETIT</name>
<dbReference type="AlphaFoldDB" id="K3XM96"/>
<keyword evidence="3" id="KW-1185">Reference proteome</keyword>
<dbReference type="Gramene" id="KQL08258">
    <property type="protein sequence ID" value="KQL08258"/>
    <property type="gene ID" value="SETIT_003019mg"/>
</dbReference>
<accession>K3XM96</accession>
<organism evidence="2 3">
    <name type="scientific">Setaria italica</name>
    <name type="common">Foxtail millet</name>
    <name type="synonym">Panicum italicum</name>
    <dbReference type="NCBI Taxonomy" id="4555"/>
    <lineage>
        <taxon>Eukaryota</taxon>
        <taxon>Viridiplantae</taxon>
        <taxon>Streptophyta</taxon>
        <taxon>Embryophyta</taxon>
        <taxon>Tracheophyta</taxon>
        <taxon>Spermatophyta</taxon>
        <taxon>Magnoliopsida</taxon>
        <taxon>Liliopsida</taxon>
        <taxon>Poales</taxon>
        <taxon>Poaceae</taxon>
        <taxon>PACMAD clade</taxon>
        <taxon>Panicoideae</taxon>
        <taxon>Panicodae</taxon>
        <taxon>Paniceae</taxon>
        <taxon>Cenchrinae</taxon>
        <taxon>Setaria</taxon>
    </lineage>
</organism>
<dbReference type="EnsemblPlants" id="KQL08258">
    <property type="protein sequence ID" value="KQL08258"/>
    <property type="gene ID" value="SETIT_003019mg"/>
</dbReference>
<dbReference type="InParanoid" id="K3XM96"/>
<reference evidence="2" key="2">
    <citation type="submission" date="2018-08" db="UniProtKB">
        <authorList>
            <consortium name="EnsemblPlants"/>
        </authorList>
    </citation>
    <scope>IDENTIFICATION</scope>
    <source>
        <strain evidence="2">Yugu1</strain>
    </source>
</reference>
<dbReference type="EMBL" id="AGNK02003430">
    <property type="status" value="NOT_ANNOTATED_CDS"/>
    <property type="molecule type" value="Genomic_DNA"/>
</dbReference>
<dbReference type="HOGENOM" id="CLU_1417359_0_0_1"/>
<feature type="region of interest" description="Disordered" evidence="1">
    <location>
        <begin position="96"/>
        <end position="131"/>
    </location>
</feature>
<dbReference type="Proteomes" id="UP000004995">
    <property type="component" value="Unassembled WGS sequence"/>
</dbReference>
<sequence>MYKRVRRRPRARATSACSRAMATNLVGAICCQRSSADGGAAIMLPGGTGATPHWMELGAAQRQTAAQCARAVEGPDLSPPAINQVDLGRTRLIRRPGESKAWTSRRRSSHSPAKFASYTPPPADSSQPRYHNLPISIQDQDIGAAELHPDGNRGSRGLHCRRPPELDPAVDLLPPANVCANQQLKSFYDSAT</sequence>
<protein>
    <submittedName>
        <fullName evidence="2">Uncharacterized protein</fullName>
    </submittedName>
</protein>
<evidence type="ECO:0000313" key="3">
    <source>
        <dbReference type="Proteomes" id="UP000004995"/>
    </source>
</evidence>
<feature type="region of interest" description="Disordered" evidence="1">
    <location>
        <begin position="145"/>
        <end position="166"/>
    </location>
</feature>
<proteinExistence type="predicted"/>
<evidence type="ECO:0000256" key="1">
    <source>
        <dbReference type="SAM" id="MobiDB-lite"/>
    </source>
</evidence>
<evidence type="ECO:0000313" key="2">
    <source>
        <dbReference type="EnsemblPlants" id="KQL08258"/>
    </source>
</evidence>
<reference evidence="3" key="1">
    <citation type="journal article" date="2012" name="Nat. Biotechnol.">
        <title>Reference genome sequence of the model plant Setaria.</title>
        <authorList>
            <person name="Bennetzen J.L."/>
            <person name="Schmutz J."/>
            <person name="Wang H."/>
            <person name="Percifield R."/>
            <person name="Hawkins J."/>
            <person name="Pontaroli A.C."/>
            <person name="Estep M."/>
            <person name="Feng L."/>
            <person name="Vaughn J.N."/>
            <person name="Grimwood J."/>
            <person name="Jenkins J."/>
            <person name="Barry K."/>
            <person name="Lindquist E."/>
            <person name="Hellsten U."/>
            <person name="Deshpande S."/>
            <person name="Wang X."/>
            <person name="Wu X."/>
            <person name="Mitros T."/>
            <person name="Triplett J."/>
            <person name="Yang X."/>
            <person name="Ye C.Y."/>
            <person name="Mauro-Herrera M."/>
            <person name="Wang L."/>
            <person name="Li P."/>
            <person name="Sharma M."/>
            <person name="Sharma R."/>
            <person name="Ronald P.C."/>
            <person name="Panaud O."/>
            <person name="Kellogg E.A."/>
            <person name="Brutnell T.P."/>
            <person name="Doust A.N."/>
            <person name="Tuskan G.A."/>
            <person name="Rokhsar D."/>
            <person name="Devos K.M."/>
        </authorList>
    </citation>
    <scope>NUCLEOTIDE SEQUENCE [LARGE SCALE GENOMIC DNA]</scope>
    <source>
        <strain evidence="3">cv. Yugu1</strain>
    </source>
</reference>